<evidence type="ECO:0000256" key="10">
    <source>
        <dbReference type="NCBIfam" id="TIGR00187"/>
    </source>
</evidence>
<comment type="caution">
    <text evidence="13">The sequence shown here is derived from an EMBL/GenBank/DDBJ whole genome shotgun (WGS) entry which is preliminary data.</text>
</comment>
<keyword evidence="14" id="KW-1185">Reference proteome</keyword>
<name>A0A5C5X2T9_9PLAN</name>
<dbReference type="GO" id="GO:0009231">
    <property type="term" value="P:riboflavin biosynthetic process"/>
    <property type="evidence" value="ECO:0007669"/>
    <property type="project" value="UniProtKB-KW"/>
</dbReference>
<comment type="function">
    <text evidence="2">Catalyzes the dismutation of two molecules of 6,7-dimethyl-8-ribityllumazine, resulting in the formation of riboflavin and 5-amino-6-(D-ribitylamino)uracil.</text>
</comment>
<dbReference type="NCBIfam" id="NF009566">
    <property type="entry name" value="PRK13020.1"/>
    <property type="match status" value="1"/>
</dbReference>
<dbReference type="InterPro" id="IPR026017">
    <property type="entry name" value="Lumazine-bd_dom"/>
</dbReference>
<evidence type="ECO:0000256" key="5">
    <source>
        <dbReference type="ARBA" id="ARBA00012827"/>
    </source>
</evidence>
<dbReference type="PANTHER" id="PTHR21098">
    <property type="entry name" value="RIBOFLAVIN SYNTHASE ALPHA CHAIN"/>
    <property type="match status" value="1"/>
</dbReference>
<evidence type="ECO:0000256" key="2">
    <source>
        <dbReference type="ARBA" id="ARBA00002803"/>
    </source>
</evidence>
<comment type="pathway">
    <text evidence="3">Cofactor biosynthesis; riboflavin biosynthesis; riboflavin from 2-hydroxy-3-oxobutyl phosphate and 5-amino-6-(D-ribitylamino)uracil: step 2/2.</text>
</comment>
<evidence type="ECO:0000256" key="7">
    <source>
        <dbReference type="ARBA" id="ARBA00022619"/>
    </source>
</evidence>
<evidence type="ECO:0000256" key="8">
    <source>
        <dbReference type="ARBA" id="ARBA00022679"/>
    </source>
</evidence>
<dbReference type="InterPro" id="IPR017938">
    <property type="entry name" value="Riboflavin_synthase-like_b-brl"/>
</dbReference>
<dbReference type="AlphaFoldDB" id="A0A5C5X2T9"/>
<evidence type="ECO:0000256" key="4">
    <source>
        <dbReference type="ARBA" id="ARBA00011233"/>
    </source>
</evidence>
<evidence type="ECO:0000313" key="13">
    <source>
        <dbReference type="EMBL" id="TWT57434.1"/>
    </source>
</evidence>
<sequence>MFTGLVEGIGTVISTEPDGPGIVLSISPQSGMDDLESVEIGDSISINGCCLTVIQNDGESLWFQAGSETLSKTNLGEFEVGTSVNLERSLRPTDRMGGHFVQGHIDGTGIIEAIETEGEWVNMWFRVPQQLTGQMVEKGSVAVDGISLTLVNVESERFSIALIPHTLEVTTLGRRRVGDRVNIETDIVGKYMEKMLTGAVK</sequence>
<dbReference type="Proteomes" id="UP000317243">
    <property type="component" value="Unassembled WGS sequence"/>
</dbReference>
<organism evidence="13 14">
    <name type="scientific">Thalassoglobus neptunius</name>
    <dbReference type="NCBI Taxonomy" id="1938619"/>
    <lineage>
        <taxon>Bacteria</taxon>
        <taxon>Pseudomonadati</taxon>
        <taxon>Planctomycetota</taxon>
        <taxon>Planctomycetia</taxon>
        <taxon>Planctomycetales</taxon>
        <taxon>Planctomycetaceae</taxon>
        <taxon>Thalassoglobus</taxon>
    </lineage>
</organism>
<feature type="domain" description="Lumazine-binding" evidence="12">
    <location>
        <begin position="100"/>
        <end position="196"/>
    </location>
</feature>
<dbReference type="OrthoDB" id="9788537at2"/>
<dbReference type="InterPro" id="IPR001783">
    <property type="entry name" value="Lumazine-bd"/>
</dbReference>
<keyword evidence="7" id="KW-0686">Riboflavin biosynthesis</keyword>
<dbReference type="NCBIfam" id="TIGR00187">
    <property type="entry name" value="ribE"/>
    <property type="match status" value="1"/>
</dbReference>
<keyword evidence="8 13" id="KW-0808">Transferase</keyword>
<feature type="domain" description="Lumazine-binding" evidence="12">
    <location>
        <begin position="1"/>
        <end position="99"/>
    </location>
</feature>
<dbReference type="Pfam" id="PF00677">
    <property type="entry name" value="Lum_binding"/>
    <property type="match status" value="2"/>
</dbReference>
<dbReference type="InterPro" id="IPR023366">
    <property type="entry name" value="ATP_synth_asu-like_sf"/>
</dbReference>
<dbReference type="FunFam" id="2.40.30.20:FF:000004">
    <property type="entry name" value="Riboflavin synthase, alpha subunit"/>
    <property type="match status" value="1"/>
</dbReference>
<proteinExistence type="predicted"/>
<dbReference type="NCBIfam" id="NF006767">
    <property type="entry name" value="PRK09289.1"/>
    <property type="match status" value="1"/>
</dbReference>
<accession>A0A5C5X2T9</accession>
<evidence type="ECO:0000256" key="9">
    <source>
        <dbReference type="ARBA" id="ARBA00022737"/>
    </source>
</evidence>
<evidence type="ECO:0000256" key="6">
    <source>
        <dbReference type="ARBA" id="ARBA00013950"/>
    </source>
</evidence>
<evidence type="ECO:0000256" key="3">
    <source>
        <dbReference type="ARBA" id="ARBA00004887"/>
    </source>
</evidence>
<dbReference type="Gene3D" id="2.40.30.20">
    <property type="match status" value="2"/>
</dbReference>
<evidence type="ECO:0000256" key="11">
    <source>
        <dbReference type="PROSITE-ProRule" id="PRU00524"/>
    </source>
</evidence>
<dbReference type="RefSeq" id="WP_146507268.1">
    <property type="nucleotide sequence ID" value="NZ_SIHI01000001.1"/>
</dbReference>
<dbReference type="PROSITE" id="PS51177">
    <property type="entry name" value="LUMAZINE_BIND"/>
    <property type="match status" value="2"/>
</dbReference>
<comment type="subunit">
    <text evidence="4">Homotrimer.</text>
</comment>
<evidence type="ECO:0000259" key="12">
    <source>
        <dbReference type="PROSITE" id="PS51177"/>
    </source>
</evidence>
<evidence type="ECO:0000313" key="14">
    <source>
        <dbReference type="Proteomes" id="UP000317243"/>
    </source>
</evidence>
<dbReference type="FunFam" id="2.40.30.20:FF:000003">
    <property type="entry name" value="Riboflavin synthase, alpha subunit"/>
    <property type="match status" value="1"/>
</dbReference>
<gene>
    <name evidence="13" type="primary">ribE</name>
    <name evidence="13" type="ORF">KOR42_07950</name>
</gene>
<dbReference type="EC" id="2.5.1.9" evidence="5 10"/>
<dbReference type="EMBL" id="SIHI01000001">
    <property type="protein sequence ID" value="TWT57434.1"/>
    <property type="molecule type" value="Genomic_DNA"/>
</dbReference>
<reference evidence="13 14" key="1">
    <citation type="submission" date="2019-02" db="EMBL/GenBank/DDBJ databases">
        <title>Deep-cultivation of Planctomycetes and their phenomic and genomic characterization uncovers novel biology.</title>
        <authorList>
            <person name="Wiegand S."/>
            <person name="Jogler M."/>
            <person name="Boedeker C."/>
            <person name="Pinto D."/>
            <person name="Vollmers J."/>
            <person name="Rivas-Marin E."/>
            <person name="Kohn T."/>
            <person name="Peeters S.H."/>
            <person name="Heuer A."/>
            <person name="Rast P."/>
            <person name="Oberbeckmann S."/>
            <person name="Bunk B."/>
            <person name="Jeske O."/>
            <person name="Meyerdierks A."/>
            <person name="Storesund J.E."/>
            <person name="Kallscheuer N."/>
            <person name="Luecker S."/>
            <person name="Lage O.M."/>
            <person name="Pohl T."/>
            <person name="Merkel B.J."/>
            <person name="Hornburger P."/>
            <person name="Mueller R.-W."/>
            <person name="Bruemmer F."/>
            <person name="Labrenz M."/>
            <person name="Spormann A.M."/>
            <person name="Op Den Camp H."/>
            <person name="Overmann J."/>
            <person name="Amann R."/>
            <person name="Jetten M.S.M."/>
            <person name="Mascher T."/>
            <person name="Medema M.H."/>
            <person name="Devos D.P."/>
            <person name="Kaster A.-K."/>
            <person name="Ovreas L."/>
            <person name="Rohde M."/>
            <person name="Galperin M.Y."/>
            <person name="Jogler C."/>
        </authorList>
    </citation>
    <scope>NUCLEOTIDE SEQUENCE [LARGE SCALE GENOMIC DNA]</scope>
    <source>
        <strain evidence="13 14">KOR42</strain>
    </source>
</reference>
<feature type="repeat" description="Lumazine-binding" evidence="11">
    <location>
        <begin position="100"/>
        <end position="196"/>
    </location>
</feature>
<dbReference type="GO" id="GO:0004746">
    <property type="term" value="F:riboflavin synthase activity"/>
    <property type="evidence" value="ECO:0007669"/>
    <property type="project" value="UniProtKB-UniRule"/>
</dbReference>
<keyword evidence="9" id="KW-0677">Repeat</keyword>
<feature type="repeat" description="Lumazine-binding" evidence="11">
    <location>
        <begin position="1"/>
        <end position="99"/>
    </location>
</feature>
<protein>
    <recommendedName>
        <fullName evidence="6 10">Riboflavin synthase</fullName>
        <ecNumber evidence="5 10">2.5.1.9</ecNumber>
    </recommendedName>
</protein>
<dbReference type="PIRSF" id="PIRSF000498">
    <property type="entry name" value="Riboflavin_syn_A"/>
    <property type="match status" value="1"/>
</dbReference>
<dbReference type="CDD" id="cd00402">
    <property type="entry name" value="Riboflavin_synthase_like"/>
    <property type="match status" value="1"/>
</dbReference>
<comment type="catalytic activity">
    <reaction evidence="1">
        <text>2 6,7-dimethyl-8-(1-D-ribityl)lumazine + H(+) = 5-amino-6-(D-ribitylamino)uracil + riboflavin</text>
        <dbReference type="Rhea" id="RHEA:20772"/>
        <dbReference type="ChEBI" id="CHEBI:15378"/>
        <dbReference type="ChEBI" id="CHEBI:15934"/>
        <dbReference type="ChEBI" id="CHEBI:57986"/>
        <dbReference type="ChEBI" id="CHEBI:58201"/>
        <dbReference type="EC" id="2.5.1.9"/>
    </reaction>
</comment>
<dbReference type="SUPFAM" id="SSF63380">
    <property type="entry name" value="Riboflavin synthase domain-like"/>
    <property type="match status" value="2"/>
</dbReference>
<dbReference type="PANTHER" id="PTHR21098:SF0">
    <property type="entry name" value="RIBOFLAVIN SYNTHASE"/>
    <property type="match status" value="1"/>
</dbReference>
<evidence type="ECO:0000256" key="1">
    <source>
        <dbReference type="ARBA" id="ARBA00000968"/>
    </source>
</evidence>